<dbReference type="GO" id="GO:0003677">
    <property type="term" value="F:DNA binding"/>
    <property type="evidence" value="ECO:0007669"/>
    <property type="project" value="UniProtKB-KW"/>
</dbReference>
<dbReference type="Pfam" id="PF12802">
    <property type="entry name" value="MarR_2"/>
    <property type="match status" value="1"/>
</dbReference>
<dbReference type="GO" id="GO:0006950">
    <property type="term" value="P:response to stress"/>
    <property type="evidence" value="ECO:0007669"/>
    <property type="project" value="TreeGrafter"/>
</dbReference>
<keyword evidence="2" id="KW-0238">DNA-binding</keyword>
<dbReference type="InterPro" id="IPR023187">
    <property type="entry name" value="Tscrpt_reg_MarR-type_CS"/>
</dbReference>
<dbReference type="SUPFAM" id="SSF46785">
    <property type="entry name" value="Winged helix' DNA-binding domain"/>
    <property type="match status" value="1"/>
</dbReference>
<keyword evidence="3" id="KW-0804">Transcription</keyword>
<keyword evidence="7" id="KW-1185">Reference proteome</keyword>
<name>A0A6P1YJB5_9HYPH</name>
<gene>
    <name evidence="6" type="ORF">G3A50_02850</name>
</gene>
<evidence type="ECO:0000256" key="2">
    <source>
        <dbReference type="ARBA" id="ARBA00023125"/>
    </source>
</evidence>
<dbReference type="Proteomes" id="UP000464751">
    <property type="component" value="Chromosome"/>
</dbReference>
<evidence type="ECO:0000259" key="5">
    <source>
        <dbReference type="PROSITE" id="PS50995"/>
    </source>
</evidence>
<organism evidence="6 7">
    <name type="scientific">Ancylobacter pratisalsi</name>
    <dbReference type="NCBI Taxonomy" id="1745854"/>
    <lineage>
        <taxon>Bacteria</taxon>
        <taxon>Pseudomonadati</taxon>
        <taxon>Pseudomonadota</taxon>
        <taxon>Alphaproteobacteria</taxon>
        <taxon>Hyphomicrobiales</taxon>
        <taxon>Xanthobacteraceae</taxon>
        <taxon>Ancylobacter</taxon>
    </lineage>
</organism>
<dbReference type="SMART" id="SM00347">
    <property type="entry name" value="HTH_MARR"/>
    <property type="match status" value="1"/>
</dbReference>
<dbReference type="InterPro" id="IPR036390">
    <property type="entry name" value="WH_DNA-bd_sf"/>
</dbReference>
<dbReference type="InterPro" id="IPR039422">
    <property type="entry name" value="MarR/SlyA-like"/>
</dbReference>
<sequence>MADINVSLPPRPAKVDSGAPARPSTAPEAGPMVDLIELFFFAYRNFVSDPDEVLQGFGFGRAHHRVLHFVNRHPGMRVTDLLDILRITKQSLGRVLRELIDQGFVDSRAGSSDRRQRLLYLTPKGEGLAQQFVALQTQRIARALAECGPESRDHARRFLVAMIDPEDRGAIEKLIARADQAAETRSTPRTRPAG</sequence>
<protein>
    <submittedName>
        <fullName evidence="6">MarR family transcriptional regulator</fullName>
    </submittedName>
</protein>
<reference evidence="6 7" key="1">
    <citation type="submission" date="2020-02" db="EMBL/GenBank/DDBJ databases">
        <authorList>
            <person name="Li G."/>
        </authorList>
    </citation>
    <scope>NUCLEOTIDE SEQUENCE [LARGE SCALE GENOMIC DNA]</scope>
    <source>
        <strain evidence="6 7">DSM 102029</strain>
    </source>
</reference>
<evidence type="ECO:0000256" key="3">
    <source>
        <dbReference type="ARBA" id="ARBA00023163"/>
    </source>
</evidence>
<dbReference type="PANTHER" id="PTHR33164:SF44">
    <property type="entry name" value="TRANSCRIPTIONAL REGULATORY PROTEIN"/>
    <property type="match status" value="1"/>
</dbReference>
<dbReference type="InterPro" id="IPR000835">
    <property type="entry name" value="HTH_MarR-typ"/>
</dbReference>
<dbReference type="KEGG" id="apra:G3A50_02850"/>
<evidence type="ECO:0000256" key="4">
    <source>
        <dbReference type="SAM" id="MobiDB-lite"/>
    </source>
</evidence>
<dbReference type="AlphaFoldDB" id="A0A6P1YJB5"/>
<dbReference type="GO" id="GO:0003700">
    <property type="term" value="F:DNA-binding transcription factor activity"/>
    <property type="evidence" value="ECO:0007669"/>
    <property type="project" value="InterPro"/>
</dbReference>
<dbReference type="PROSITE" id="PS50995">
    <property type="entry name" value="HTH_MARR_2"/>
    <property type="match status" value="1"/>
</dbReference>
<keyword evidence="1" id="KW-0805">Transcription regulation</keyword>
<dbReference type="PROSITE" id="PS01117">
    <property type="entry name" value="HTH_MARR_1"/>
    <property type="match status" value="1"/>
</dbReference>
<evidence type="ECO:0000256" key="1">
    <source>
        <dbReference type="ARBA" id="ARBA00023015"/>
    </source>
</evidence>
<proteinExistence type="predicted"/>
<accession>A0A6P1YJB5</accession>
<dbReference type="EMBL" id="CP048630">
    <property type="protein sequence ID" value="QIB32761.1"/>
    <property type="molecule type" value="Genomic_DNA"/>
</dbReference>
<evidence type="ECO:0000313" key="6">
    <source>
        <dbReference type="EMBL" id="QIB32761.1"/>
    </source>
</evidence>
<dbReference type="PANTHER" id="PTHR33164">
    <property type="entry name" value="TRANSCRIPTIONAL REGULATOR, MARR FAMILY"/>
    <property type="match status" value="1"/>
</dbReference>
<dbReference type="RefSeq" id="WP_163073848.1">
    <property type="nucleotide sequence ID" value="NZ_CP048630.1"/>
</dbReference>
<feature type="region of interest" description="Disordered" evidence="4">
    <location>
        <begin position="1"/>
        <end position="27"/>
    </location>
</feature>
<evidence type="ECO:0000313" key="7">
    <source>
        <dbReference type="Proteomes" id="UP000464751"/>
    </source>
</evidence>
<feature type="domain" description="HTH marR-type" evidence="5">
    <location>
        <begin position="32"/>
        <end position="164"/>
    </location>
</feature>
<dbReference type="InterPro" id="IPR036388">
    <property type="entry name" value="WH-like_DNA-bd_sf"/>
</dbReference>
<dbReference type="Gene3D" id="1.10.10.10">
    <property type="entry name" value="Winged helix-like DNA-binding domain superfamily/Winged helix DNA-binding domain"/>
    <property type="match status" value="1"/>
</dbReference>